<protein>
    <submittedName>
        <fullName evidence="1">Uncharacterized protein</fullName>
    </submittedName>
</protein>
<proteinExistence type="predicted"/>
<name>A0A0F8ZZP7_9ZZZZ</name>
<evidence type="ECO:0000313" key="1">
    <source>
        <dbReference type="EMBL" id="KKK71849.1"/>
    </source>
</evidence>
<comment type="caution">
    <text evidence="1">The sequence shown here is derived from an EMBL/GenBank/DDBJ whole genome shotgun (WGS) entry which is preliminary data.</text>
</comment>
<dbReference type="EMBL" id="LAZR01057546">
    <property type="protein sequence ID" value="KKK71849.1"/>
    <property type="molecule type" value="Genomic_DNA"/>
</dbReference>
<gene>
    <name evidence="1" type="ORF">LCGC14_2909810</name>
</gene>
<reference evidence="1" key="1">
    <citation type="journal article" date="2015" name="Nature">
        <title>Complex archaea that bridge the gap between prokaryotes and eukaryotes.</title>
        <authorList>
            <person name="Spang A."/>
            <person name="Saw J.H."/>
            <person name="Jorgensen S.L."/>
            <person name="Zaremba-Niedzwiedzka K."/>
            <person name="Martijn J."/>
            <person name="Lind A.E."/>
            <person name="van Eijk R."/>
            <person name="Schleper C."/>
            <person name="Guy L."/>
            <person name="Ettema T.J."/>
        </authorList>
    </citation>
    <scope>NUCLEOTIDE SEQUENCE</scope>
</reference>
<feature type="non-terminal residue" evidence="1">
    <location>
        <position position="257"/>
    </location>
</feature>
<sequence length="257" mass="28292">MDNLPAVVQTAITEQHVDLNKVHLMLPTQTFGDVLGQFDKVTIEVVTVDPNPDNGDVYQPGTKGKFALGKRPLQAISNAVGIVWDPKTTTIIESTSMKSRAKATGAMRKPNGEMIVVTEEKTVDLEAIEEKLRITQEDYAEDGKKVGWEGGRPVKQPWANHGGEQAKNSHIDREVRKALIQYRLFKDERAMSGAKLRVIRAFMAIKANYTQAELAKPFAFPRVTLDTDKLLAVPEVRQAAIERMTGTVGSIFGPGPA</sequence>
<accession>A0A0F8ZZP7</accession>
<organism evidence="1">
    <name type="scientific">marine sediment metagenome</name>
    <dbReference type="NCBI Taxonomy" id="412755"/>
    <lineage>
        <taxon>unclassified sequences</taxon>
        <taxon>metagenomes</taxon>
        <taxon>ecological metagenomes</taxon>
    </lineage>
</organism>
<dbReference type="AlphaFoldDB" id="A0A0F8ZZP7"/>